<dbReference type="EMBL" id="CM011677">
    <property type="protein sequence ID" value="TMS20708.1"/>
    <property type="molecule type" value="Genomic_DNA"/>
</dbReference>
<accession>A0ACD3RQ15</accession>
<proteinExistence type="predicted"/>
<keyword evidence="2" id="KW-1185">Reference proteome</keyword>
<dbReference type="Proteomes" id="UP000793456">
    <property type="component" value="Chromosome IV"/>
</dbReference>
<reference evidence="1" key="1">
    <citation type="submission" date="2018-11" db="EMBL/GenBank/DDBJ databases">
        <title>The sequence and de novo assembly of Larimichthys crocea genome using PacBio and Hi-C technologies.</title>
        <authorList>
            <person name="Xu P."/>
            <person name="Chen B."/>
            <person name="Zhou Z."/>
            <person name="Ke Q."/>
            <person name="Wu Y."/>
            <person name="Bai H."/>
            <person name="Pu F."/>
        </authorList>
    </citation>
    <scope>NUCLEOTIDE SEQUENCE</scope>
    <source>
        <tissue evidence="1">Muscle</tissue>
    </source>
</reference>
<protein>
    <submittedName>
        <fullName evidence="1">Uncharacterized protein</fullName>
    </submittedName>
</protein>
<gene>
    <name evidence="1" type="ORF">E3U43_007201</name>
</gene>
<name>A0ACD3RQ15_LARCR</name>
<evidence type="ECO:0000313" key="1">
    <source>
        <dbReference type="EMBL" id="TMS20708.1"/>
    </source>
</evidence>
<evidence type="ECO:0000313" key="2">
    <source>
        <dbReference type="Proteomes" id="UP000793456"/>
    </source>
</evidence>
<comment type="caution">
    <text evidence="1">The sequence shown here is derived from an EMBL/GenBank/DDBJ whole genome shotgun (WGS) entry which is preliminary data.</text>
</comment>
<organism evidence="1 2">
    <name type="scientific">Larimichthys crocea</name>
    <name type="common">Large yellow croaker</name>
    <name type="synonym">Pseudosciaena crocea</name>
    <dbReference type="NCBI Taxonomy" id="215358"/>
    <lineage>
        <taxon>Eukaryota</taxon>
        <taxon>Metazoa</taxon>
        <taxon>Chordata</taxon>
        <taxon>Craniata</taxon>
        <taxon>Vertebrata</taxon>
        <taxon>Euteleostomi</taxon>
        <taxon>Actinopterygii</taxon>
        <taxon>Neopterygii</taxon>
        <taxon>Teleostei</taxon>
        <taxon>Neoteleostei</taxon>
        <taxon>Acanthomorphata</taxon>
        <taxon>Eupercaria</taxon>
        <taxon>Sciaenidae</taxon>
        <taxon>Larimichthys</taxon>
    </lineage>
</organism>
<sequence length="107" mass="12060">MKRPPSNRMGLFFAPRLPGLNKGPGTIRARNCSKPVSPKPKASSRGWHSSPIKMSLLHLPPLHYITLILSYEGIRGPETLIQNCSCVGTNDKTKQTNKQKKRKKRER</sequence>